<dbReference type="EMBL" id="DYVY01000071">
    <property type="protein sequence ID" value="HJF94063.1"/>
    <property type="molecule type" value="Genomic_DNA"/>
</dbReference>
<dbReference type="AlphaFoldDB" id="A0A921I0H1"/>
<keyword evidence="3" id="KW-0378">Hydrolase</keyword>
<dbReference type="Gene3D" id="1.20.120.1220">
    <property type="match status" value="1"/>
</dbReference>
<gene>
    <name evidence="3" type="ORF">K8V82_04650</name>
</gene>
<sequence>MWIDAEKVREVLSVENLICLAFLLGISVYDVYSRRISRLALALANILAVSYALAVDERNLAATAAGAAAGLALLGISRITGEAVGYGDGWLVMALGIYLGIWSLLEVMAAAWVLLAFAAGLCLIRKKWSRKTALPMTPFITAGFMNLLAGEYFWS</sequence>
<reference evidence="3" key="2">
    <citation type="submission" date="2021-09" db="EMBL/GenBank/DDBJ databases">
        <authorList>
            <person name="Gilroy R."/>
        </authorList>
    </citation>
    <scope>NUCLEOTIDE SEQUENCE</scope>
    <source>
        <strain evidence="3">ChiSjej5B23-16112</strain>
    </source>
</reference>
<dbReference type="Pfam" id="PF01478">
    <property type="entry name" value="Peptidase_A24"/>
    <property type="match status" value="1"/>
</dbReference>
<dbReference type="Proteomes" id="UP000769156">
    <property type="component" value="Unassembled WGS sequence"/>
</dbReference>
<dbReference type="EC" id="3.4.23.43" evidence="3"/>
<keyword evidence="1" id="KW-1133">Transmembrane helix</keyword>
<organism evidence="3 4">
    <name type="scientific">Lachnoclostridium phocaeense</name>
    <dbReference type="NCBI Taxonomy" id="1871021"/>
    <lineage>
        <taxon>Bacteria</taxon>
        <taxon>Bacillati</taxon>
        <taxon>Bacillota</taxon>
        <taxon>Clostridia</taxon>
        <taxon>Lachnospirales</taxon>
        <taxon>Lachnospiraceae</taxon>
    </lineage>
</organism>
<dbReference type="InterPro" id="IPR000045">
    <property type="entry name" value="Prepilin_IV_endopep_pep"/>
</dbReference>
<proteinExistence type="predicted"/>
<evidence type="ECO:0000256" key="1">
    <source>
        <dbReference type="SAM" id="Phobius"/>
    </source>
</evidence>
<feature type="transmembrane region" description="Helical" evidence="1">
    <location>
        <begin position="60"/>
        <end position="76"/>
    </location>
</feature>
<keyword evidence="1" id="KW-0812">Transmembrane</keyword>
<comment type="caution">
    <text evidence="3">The sequence shown here is derived from an EMBL/GenBank/DDBJ whole genome shotgun (WGS) entry which is preliminary data.</text>
</comment>
<evidence type="ECO:0000313" key="4">
    <source>
        <dbReference type="Proteomes" id="UP000769156"/>
    </source>
</evidence>
<evidence type="ECO:0000313" key="3">
    <source>
        <dbReference type="EMBL" id="HJF94063.1"/>
    </source>
</evidence>
<reference evidence="3" key="1">
    <citation type="journal article" date="2021" name="PeerJ">
        <title>Extensive microbial diversity within the chicken gut microbiome revealed by metagenomics and culture.</title>
        <authorList>
            <person name="Gilroy R."/>
            <person name="Ravi A."/>
            <person name="Getino M."/>
            <person name="Pursley I."/>
            <person name="Horton D.L."/>
            <person name="Alikhan N.F."/>
            <person name="Baker D."/>
            <person name="Gharbi K."/>
            <person name="Hall N."/>
            <person name="Watson M."/>
            <person name="Adriaenssens E.M."/>
            <person name="Foster-Nyarko E."/>
            <person name="Jarju S."/>
            <person name="Secka A."/>
            <person name="Antonio M."/>
            <person name="Oren A."/>
            <person name="Chaudhuri R.R."/>
            <person name="La Ragione R."/>
            <person name="Hildebrand F."/>
            <person name="Pallen M.J."/>
        </authorList>
    </citation>
    <scope>NUCLEOTIDE SEQUENCE</scope>
    <source>
        <strain evidence="3">ChiSjej5B23-16112</strain>
    </source>
</reference>
<dbReference type="GO" id="GO:0004190">
    <property type="term" value="F:aspartic-type endopeptidase activity"/>
    <property type="evidence" value="ECO:0007669"/>
    <property type="project" value="UniProtKB-EC"/>
</dbReference>
<feature type="transmembrane region" description="Helical" evidence="1">
    <location>
        <begin position="136"/>
        <end position="154"/>
    </location>
</feature>
<feature type="transmembrane region" description="Helical" evidence="1">
    <location>
        <begin position="107"/>
        <end position="124"/>
    </location>
</feature>
<feature type="transmembrane region" description="Helical" evidence="1">
    <location>
        <begin position="36"/>
        <end position="54"/>
    </location>
</feature>
<evidence type="ECO:0000259" key="2">
    <source>
        <dbReference type="Pfam" id="PF01478"/>
    </source>
</evidence>
<accession>A0A921I0H1</accession>
<dbReference type="GO" id="GO:0016020">
    <property type="term" value="C:membrane"/>
    <property type="evidence" value="ECO:0007669"/>
    <property type="project" value="InterPro"/>
</dbReference>
<protein>
    <submittedName>
        <fullName evidence="3">Prepilin peptidase</fullName>
        <ecNumber evidence="3">3.4.23.43</ecNumber>
    </submittedName>
</protein>
<feature type="transmembrane region" description="Helical" evidence="1">
    <location>
        <begin position="12"/>
        <end position="29"/>
    </location>
</feature>
<name>A0A921I0H1_9FIRM</name>
<keyword evidence="1" id="KW-0472">Membrane</keyword>
<feature type="domain" description="Prepilin type IV endopeptidase peptidase" evidence="2">
    <location>
        <begin position="17"/>
        <end position="117"/>
    </location>
</feature>